<keyword evidence="1" id="KW-0805">Transcription regulation</keyword>
<evidence type="ECO:0000259" key="4">
    <source>
        <dbReference type="PROSITE" id="PS01124"/>
    </source>
</evidence>
<accession>A0A2T5J845</accession>
<dbReference type="Pfam" id="PF12833">
    <property type="entry name" value="HTH_18"/>
    <property type="match status" value="1"/>
</dbReference>
<dbReference type="OrthoDB" id="2585681at2"/>
<comment type="caution">
    <text evidence="5">The sequence shown here is derived from an EMBL/GenBank/DDBJ whole genome shotgun (WGS) entry which is preliminary data.</text>
</comment>
<dbReference type="RefSeq" id="WP_107829145.1">
    <property type="nucleotide sequence ID" value="NZ_CP160205.1"/>
</dbReference>
<dbReference type="Gene3D" id="1.10.10.60">
    <property type="entry name" value="Homeodomain-like"/>
    <property type="match status" value="1"/>
</dbReference>
<proteinExistence type="predicted"/>
<dbReference type="GO" id="GO:0003700">
    <property type="term" value="F:DNA-binding transcription factor activity"/>
    <property type="evidence" value="ECO:0007669"/>
    <property type="project" value="InterPro"/>
</dbReference>
<dbReference type="PANTHER" id="PTHR43280">
    <property type="entry name" value="ARAC-FAMILY TRANSCRIPTIONAL REGULATOR"/>
    <property type="match status" value="1"/>
</dbReference>
<dbReference type="Proteomes" id="UP000244168">
    <property type="component" value="Unassembled WGS sequence"/>
</dbReference>
<dbReference type="EMBL" id="QAOQ01000005">
    <property type="protein sequence ID" value="PTQ95643.1"/>
    <property type="molecule type" value="Genomic_DNA"/>
</dbReference>
<keyword evidence="6" id="KW-1185">Reference proteome</keyword>
<evidence type="ECO:0000313" key="5">
    <source>
        <dbReference type="EMBL" id="PTQ95643.1"/>
    </source>
</evidence>
<organism evidence="5 6">
    <name type="scientific">Mucilaginibacter yixingensis</name>
    <dbReference type="NCBI Taxonomy" id="1295612"/>
    <lineage>
        <taxon>Bacteria</taxon>
        <taxon>Pseudomonadati</taxon>
        <taxon>Bacteroidota</taxon>
        <taxon>Sphingobacteriia</taxon>
        <taxon>Sphingobacteriales</taxon>
        <taxon>Sphingobacteriaceae</taxon>
        <taxon>Mucilaginibacter</taxon>
    </lineage>
</organism>
<dbReference type="InterPro" id="IPR018060">
    <property type="entry name" value="HTH_AraC"/>
</dbReference>
<evidence type="ECO:0000256" key="1">
    <source>
        <dbReference type="ARBA" id="ARBA00023015"/>
    </source>
</evidence>
<dbReference type="PRINTS" id="PR00032">
    <property type="entry name" value="HTHARAC"/>
</dbReference>
<dbReference type="InterPro" id="IPR009057">
    <property type="entry name" value="Homeodomain-like_sf"/>
</dbReference>
<reference evidence="5 6" key="1">
    <citation type="submission" date="2018-04" db="EMBL/GenBank/DDBJ databases">
        <title>Genomic Encyclopedia of Archaeal and Bacterial Type Strains, Phase II (KMG-II): from individual species to whole genera.</title>
        <authorList>
            <person name="Goeker M."/>
        </authorList>
    </citation>
    <scope>NUCLEOTIDE SEQUENCE [LARGE SCALE GENOMIC DNA]</scope>
    <source>
        <strain evidence="5 6">DSM 26809</strain>
    </source>
</reference>
<feature type="domain" description="HTH araC/xylS-type" evidence="4">
    <location>
        <begin position="173"/>
        <end position="271"/>
    </location>
</feature>
<keyword evidence="2 5" id="KW-0238">DNA-binding</keyword>
<dbReference type="AlphaFoldDB" id="A0A2T5J845"/>
<evidence type="ECO:0000313" key="6">
    <source>
        <dbReference type="Proteomes" id="UP000244168"/>
    </source>
</evidence>
<dbReference type="PROSITE" id="PS01124">
    <property type="entry name" value="HTH_ARAC_FAMILY_2"/>
    <property type="match status" value="1"/>
</dbReference>
<dbReference type="GO" id="GO:0043565">
    <property type="term" value="F:sequence-specific DNA binding"/>
    <property type="evidence" value="ECO:0007669"/>
    <property type="project" value="InterPro"/>
</dbReference>
<sequence>MKPDQEIISHSLGHNFVATQGHLLKFDEFVPSHRLDFYAIVWFLEDNELQHYIDFVSYPIHKNSIYLIARNQVHTLPNHFIKSNVIVFDRWFFDSIEESEYRLMFVPFNNNALYIPEGCLTELNYLFELMEREYHANNDLKLLHWYTEAFLTHLFRISTDGDGGRSFYNERLQLLFRLVSDHFRDQKTNEFYADKIGVSSKRLNQIVKAQMGITVSQLIYNYTLIEAKRELSHSKKPIKQIAYELGFKGPSYFSRFFRKQAGITPETFRQQSA</sequence>
<evidence type="ECO:0000256" key="2">
    <source>
        <dbReference type="ARBA" id="ARBA00023125"/>
    </source>
</evidence>
<gene>
    <name evidence="5" type="ORF">C8P68_105148</name>
</gene>
<dbReference type="SMART" id="SM00342">
    <property type="entry name" value="HTH_ARAC"/>
    <property type="match status" value="1"/>
</dbReference>
<evidence type="ECO:0000256" key="3">
    <source>
        <dbReference type="ARBA" id="ARBA00023163"/>
    </source>
</evidence>
<dbReference type="PANTHER" id="PTHR43280:SF32">
    <property type="entry name" value="TRANSCRIPTIONAL REGULATORY PROTEIN"/>
    <property type="match status" value="1"/>
</dbReference>
<dbReference type="SUPFAM" id="SSF46689">
    <property type="entry name" value="Homeodomain-like"/>
    <property type="match status" value="1"/>
</dbReference>
<keyword evidence="3" id="KW-0804">Transcription</keyword>
<dbReference type="InterPro" id="IPR020449">
    <property type="entry name" value="Tscrpt_reg_AraC-type_HTH"/>
</dbReference>
<protein>
    <submittedName>
        <fullName evidence="5">AraC-like DNA-binding protein</fullName>
    </submittedName>
</protein>
<name>A0A2T5J845_9SPHI</name>